<evidence type="ECO:0000313" key="2">
    <source>
        <dbReference type="Proteomes" id="UP000275078"/>
    </source>
</evidence>
<proteinExistence type="predicted"/>
<protein>
    <submittedName>
        <fullName evidence="1">Uncharacterized protein</fullName>
    </submittedName>
</protein>
<keyword evidence="2" id="KW-1185">Reference proteome</keyword>
<organism evidence="1 2">
    <name type="scientific">Ascobolus immersus RN42</name>
    <dbReference type="NCBI Taxonomy" id="1160509"/>
    <lineage>
        <taxon>Eukaryota</taxon>
        <taxon>Fungi</taxon>
        <taxon>Dikarya</taxon>
        <taxon>Ascomycota</taxon>
        <taxon>Pezizomycotina</taxon>
        <taxon>Pezizomycetes</taxon>
        <taxon>Pezizales</taxon>
        <taxon>Ascobolaceae</taxon>
        <taxon>Ascobolus</taxon>
    </lineage>
</organism>
<dbReference type="Proteomes" id="UP000275078">
    <property type="component" value="Unassembled WGS sequence"/>
</dbReference>
<dbReference type="EMBL" id="ML119776">
    <property type="protein sequence ID" value="RPA74939.1"/>
    <property type="molecule type" value="Genomic_DNA"/>
</dbReference>
<sequence length="406" mass="46333">MSPQAETDSTPGTPQIPISPYDRSFIEYNEQCMQYTTLLHLLSAELSPEDDYRSTSSAKNLSRKLDALANICISDKEVVSVQTKRLRSKMGIGKNGGRGNVANVLITRSSQEPEPHEVDRGCDVQLDGFHGEDGRYRPISEYRLRKIDRIDIQADRDIFDSFVSESWNYGQNKQFQEHLGVISELLNQSLVTEDHLEPLTDYTILSSTAKLASRFQNSEGSLNKYYLCLQRISKNEPEAIWNHVLIAKLEKEVDVDMLKLGFTALQDARYPGWTALQMKYTSEGFTVGFGFQYLLALIEQLKVKNQELALAIQYRESAKSLREKADVIYALVLALRCFYHSGWLDTLFWSAPVWIERTLGQIEEERVKRKQAESGKRPRRMAPTCLFKDIVVGCKGYLSFLSLFLP</sequence>
<reference evidence="1 2" key="1">
    <citation type="journal article" date="2018" name="Nat. Ecol. Evol.">
        <title>Pezizomycetes genomes reveal the molecular basis of ectomycorrhizal truffle lifestyle.</title>
        <authorList>
            <person name="Murat C."/>
            <person name="Payen T."/>
            <person name="Noel B."/>
            <person name="Kuo A."/>
            <person name="Morin E."/>
            <person name="Chen J."/>
            <person name="Kohler A."/>
            <person name="Krizsan K."/>
            <person name="Balestrini R."/>
            <person name="Da Silva C."/>
            <person name="Montanini B."/>
            <person name="Hainaut M."/>
            <person name="Levati E."/>
            <person name="Barry K.W."/>
            <person name="Belfiori B."/>
            <person name="Cichocki N."/>
            <person name="Clum A."/>
            <person name="Dockter R.B."/>
            <person name="Fauchery L."/>
            <person name="Guy J."/>
            <person name="Iotti M."/>
            <person name="Le Tacon F."/>
            <person name="Lindquist E.A."/>
            <person name="Lipzen A."/>
            <person name="Malagnac F."/>
            <person name="Mello A."/>
            <person name="Molinier V."/>
            <person name="Miyauchi S."/>
            <person name="Poulain J."/>
            <person name="Riccioni C."/>
            <person name="Rubini A."/>
            <person name="Sitrit Y."/>
            <person name="Splivallo R."/>
            <person name="Traeger S."/>
            <person name="Wang M."/>
            <person name="Zifcakova L."/>
            <person name="Wipf D."/>
            <person name="Zambonelli A."/>
            <person name="Paolocci F."/>
            <person name="Nowrousian M."/>
            <person name="Ottonello S."/>
            <person name="Baldrian P."/>
            <person name="Spatafora J.W."/>
            <person name="Henrissat B."/>
            <person name="Nagy L.G."/>
            <person name="Aury J.M."/>
            <person name="Wincker P."/>
            <person name="Grigoriev I.V."/>
            <person name="Bonfante P."/>
            <person name="Martin F.M."/>
        </authorList>
    </citation>
    <scope>NUCLEOTIDE SEQUENCE [LARGE SCALE GENOMIC DNA]</scope>
    <source>
        <strain evidence="1 2">RN42</strain>
    </source>
</reference>
<gene>
    <name evidence="1" type="ORF">BJ508DRAFT_365951</name>
</gene>
<evidence type="ECO:0000313" key="1">
    <source>
        <dbReference type="EMBL" id="RPA74939.1"/>
    </source>
</evidence>
<accession>A0A3N4HMG6</accession>
<name>A0A3N4HMG6_ASCIM</name>
<dbReference type="AlphaFoldDB" id="A0A3N4HMG6"/>